<gene>
    <name evidence="7" type="ORF">AOC03_11635</name>
</gene>
<evidence type="ECO:0000256" key="1">
    <source>
        <dbReference type="ARBA" id="ARBA00022729"/>
    </source>
</evidence>
<evidence type="ECO:0000256" key="5">
    <source>
        <dbReference type="SAM" id="SignalP"/>
    </source>
</evidence>
<keyword evidence="4" id="KW-0449">Lipoprotein</keyword>
<accession>A0A0M4U884</accession>
<evidence type="ECO:0000256" key="2">
    <source>
        <dbReference type="ARBA" id="ARBA00023136"/>
    </source>
</evidence>
<dbReference type="AlphaFoldDB" id="A0A0M4U884"/>
<evidence type="ECO:0000259" key="6">
    <source>
        <dbReference type="Pfam" id="PF09864"/>
    </source>
</evidence>
<reference evidence="7 8" key="1">
    <citation type="submission" date="2015-09" db="EMBL/GenBank/DDBJ databases">
        <title>Complete genome of Psychrobacter urativorans R10.10B.</title>
        <authorList>
            <person name="See-Too W.S."/>
            <person name="Chan K.G."/>
        </authorList>
    </citation>
    <scope>NUCLEOTIDE SEQUENCE [LARGE SCALE GENOMIC DNA]</scope>
    <source>
        <strain evidence="7 8">R10.10B</strain>
    </source>
</reference>
<evidence type="ECO:0000313" key="8">
    <source>
        <dbReference type="Proteomes" id="UP000059847"/>
    </source>
</evidence>
<evidence type="ECO:0000256" key="4">
    <source>
        <dbReference type="ARBA" id="ARBA00023288"/>
    </source>
</evidence>
<sequence>MKKLMAAAPVVLLLAACATNAPMTSTDQTTIMSCQDNGQVMAAYSANGQVANLNVTLPKVGINNKKLTLNQAVSGSGARYTNTTDPKMSYDWHTKADYGVMSVKMANGQKYSVNCKV</sequence>
<dbReference type="SUPFAM" id="SSF141488">
    <property type="entry name" value="YdhA-like"/>
    <property type="match status" value="1"/>
</dbReference>
<feature type="signal peptide" evidence="5">
    <location>
        <begin position="1"/>
        <end position="21"/>
    </location>
</feature>
<organism evidence="7 8">
    <name type="scientific">Psychrobacter urativorans</name>
    <dbReference type="NCBI Taxonomy" id="45610"/>
    <lineage>
        <taxon>Bacteria</taxon>
        <taxon>Pseudomonadati</taxon>
        <taxon>Pseudomonadota</taxon>
        <taxon>Gammaproteobacteria</taxon>
        <taxon>Moraxellales</taxon>
        <taxon>Moraxellaceae</taxon>
        <taxon>Psychrobacter</taxon>
    </lineage>
</organism>
<dbReference type="Proteomes" id="UP000059847">
    <property type="component" value="Chromosome"/>
</dbReference>
<dbReference type="Gene3D" id="2.40.128.200">
    <property type="match status" value="1"/>
</dbReference>
<dbReference type="EMBL" id="CP012678">
    <property type="protein sequence ID" value="ALF60614.1"/>
    <property type="molecule type" value="Genomic_DNA"/>
</dbReference>
<dbReference type="RefSeq" id="WP_062536198.1">
    <property type="nucleotide sequence ID" value="NZ_CP012678.1"/>
</dbReference>
<feature type="chain" id="PRO_5005802525" description="C-type lysozyme inhibitor domain-containing protein" evidence="5">
    <location>
        <begin position="22"/>
        <end position="117"/>
    </location>
</feature>
<proteinExistence type="predicted"/>
<dbReference type="PROSITE" id="PS51257">
    <property type="entry name" value="PROKAR_LIPOPROTEIN"/>
    <property type="match status" value="1"/>
</dbReference>
<dbReference type="STRING" id="45610.AOC03_11635"/>
<keyword evidence="3" id="KW-0564">Palmitate</keyword>
<dbReference type="KEGG" id="pur:AOC03_11635"/>
<dbReference type="OrthoDB" id="6659566at2"/>
<feature type="domain" description="C-type lysozyme inhibitor" evidence="6">
    <location>
        <begin position="34"/>
        <end position="107"/>
    </location>
</feature>
<keyword evidence="1 5" id="KW-0732">Signal</keyword>
<keyword evidence="2" id="KW-0472">Membrane</keyword>
<name>A0A0M4U884_9GAMM</name>
<keyword evidence="8" id="KW-1185">Reference proteome</keyword>
<dbReference type="InterPro" id="IPR036328">
    <property type="entry name" value="MliC_sf"/>
</dbReference>
<evidence type="ECO:0000256" key="3">
    <source>
        <dbReference type="ARBA" id="ARBA00023139"/>
    </source>
</evidence>
<protein>
    <recommendedName>
        <fullName evidence="6">C-type lysozyme inhibitor domain-containing protein</fullName>
    </recommendedName>
</protein>
<evidence type="ECO:0000313" key="7">
    <source>
        <dbReference type="EMBL" id="ALF60614.1"/>
    </source>
</evidence>
<dbReference type="InterPro" id="IPR018660">
    <property type="entry name" value="MliC"/>
</dbReference>
<dbReference type="Pfam" id="PF09864">
    <property type="entry name" value="MliC"/>
    <property type="match status" value="1"/>
</dbReference>